<dbReference type="AlphaFoldDB" id="H5TSB0"/>
<evidence type="ECO:0000259" key="4">
    <source>
        <dbReference type="Pfam" id="PF11887"/>
    </source>
</evidence>
<dbReference type="PANTHER" id="PTHR33371">
    <property type="entry name" value="INTERMEMBRANE PHOSPHOLIPID TRANSPORT SYSTEM BINDING PROTEIN MLAD-RELATED"/>
    <property type="match status" value="1"/>
</dbReference>
<dbReference type="OrthoDB" id="4516955at2"/>
<gene>
    <name evidence="5" type="primary">mceD</name>
    <name evidence="5" type="ORF">GOOTI_211_00220</name>
</gene>
<dbReference type="PANTHER" id="PTHR33371:SF4">
    <property type="entry name" value="INTERMEMBRANE PHOSPHOLIPID TRANSPORT SYSTEM BINDING PROTEIN MLAD"/>
    <property type="match status" value="1"/>
</dbReference>
<feature type="transmembrane region" description="Helical" evidence="2">
    <location>
        <begin position="20"/>
        <end position="38"/>
    </location>
</feature>
<dbReference type="InterPro" id="IPR024516">
    <property type="entry name" value="Mce_C"/>
</dbReference>
<dbReference type="Pfam" id="PF11887">
    <property type="entry name" value="Mce4_CUP1"/>
    <property type="match status" value="1"/>
</dbReference>
<proteinExistence type="predicted"/>
<dbReference type="STRING" id="1108044.GOOTI_211_00220"/>
<dbReference type="RefSeq" id="WP_007240550.1">
    <property type="nucleotide sequence ID" value="NZ_BAFB01000211.1"/>
</dbReference>
<dbReference type="Pfam" id="PF02470">
    <property type="entry name" value="MlaD"/>
    <property type="match status" value="1"/>
</dbReference>
<evidence type="ECO:0000313" key="6">
    <source>
        <dbReference type="Proteomes" id="UP000005038"/>
    </source>
</evidence>
<keyword evidence="2" id="KW-0812">Transmembrane</keyword>
<keyword evidence="6" id="KW-1185">Reference proteome</keyword>
<dbReference type="GO" id="GO:0005576">
    <property type="term" value="C:extracellular region"/>
    <property type="evidence" value="ECO:0007669"/>
    <property type="project" value="TreeGrafter"/>
</dbReference>
<dbReference type="Proteomes" id="UP000005038">
    <property type="component" value="Unassembled WGS sequence"/>
</dbReference>
<reference evidence="5" key="1">
    <citation type="submission" date="2012-02" db="EMBL/GenBank/DDBJ databases">
        <title>Whole genome shotgun sequence of Gordonia otitidis NBRC 100426.</title>
        <authorList>
            <person name="Yoshida I."/>
            <person name="Hosoyama A."/>
            <person name="Tsuchikane K."/>
            <person name="Katsumata H."/>
            <person name="Yamazaki S."/>
            <person name="Fujita N."/>
        </authorList>
    </citation>
    <scope>NUCLEOTIDE SEQUENCE [LARGE SCALE GENOMIC DNA]</scope>
    <source>
        <strain evidence="5">NBRC 100426</strain>
    </source>
</reference>
<feature type="domain" description="Mammalian cell entry C-terminal" evidence="4">
    <location>
        <begin position="123"/>
        <end position="305"/>
    </location>
</feature>
<comment type="caution">
    <text evidence="5">The sequence shown here is derived from an EMBL/GenBank/DDBJ whole genome shotgun (WGS) entry which is preliminary data.</text>
</comment>
<keyword evidence="2" id="KW-1133">Transmembrane helix</keyword>
<organism evidence="5 6">
    <name type="scientific">Gordonia otitidis (strain DSM 44809 / CCUG 52243 / JCM 12355 / NBRC 100426 / IFM 10032)</name>
    <dbReference type="NCBI Taxonomy" id="1108044"/>
    <lineage>
        <taxon>Bacteria</taxon>
        <taxon>Bacillati</taxon>
        <taxon>Actinomycetota</taxon>
        <taxon>Actinomycetes</taxon>
        <taxon>Mycobacteriales</taxon>
        <taxon>Gordoniaceae</taxon>
        <taxon>Gordonia</taxon>
    </lineage>
</organism>
<name>H5TSB0_GORO1</name>
<evidence type="ECO:0000256" key="2">
    <source>
        <dbReference type="SAM" id="Phobius"/>
    </source>
</evidence>
<dbReference type="InterPro" id="IPR052336">
    <property type="entry name" value="MlaD_Phospholipid_Transporter"/>
</dbReference>
<protein>
    <submittedName>
        <fullName evidence="5">Mce family protein</fullName>
    </submittedName>
</protein>
<accession>H5TSB0</accession>
<sequence>MSARRRRGGVSAASRIPGYALVIIVVVMLIVASVLWLVSGRKSQYTVLFTNSTGLYVGDRVMVLGVPVGEVDEITPRADAVEVKVSMDEGRRIPADAKAAIVAPTLVTGRYVQFAPAYTGGPALAPGGTVPVDRTGTPVEFDQTKKQLVDLVKEVGPTSKDQQGALNRFIDATATTTDGNGRALHDALIHLSKATGTLNRGGDDLFTTVRNLQAFTTSLSTADREIRGFSAQLADFSGVLDDNRVEVDAVLQTLQDTFVDVKQLIDTNKAALAADVKKANTITTLLVDRIDTLANTLQVLPTAASDFYNIYDPIGNSLSGALGIPNIPDPKSLICALLTTVNAPEGQCATTVKQIGANAAAATAATGSRAGAPDANGLSGLLNPRGRGGHN</sequence>
<evidence type="ECO:0000256" key="1">
    <source>
        <dbReference type="SAM" id="MobiDB-lite"/>
    </source>
</evidence>
<feature type="domain" description="Mce/MlaD" evidence="3">
    <location>
        <begin position="42"/>
        <end position="116"/>
    </location>
</feature>
<dbReference type="InterPro" id="IPR003399">
    <property type="entry name" value="Mce/MlaD"/>
</dbReference>
<feature type="region of interest" description="Disordered" evidence="1">
    <location>
        <begin position="366"/>
        <end position="391"/>
    </location>
</feature>
<dbReference type="NCBIfam" id="TIGR00996">
    <property type="entry name" value="Mtu_fam_mce"/>
    <property type="match status" value="1"/>
</dbReference>
<keyword evidence="2" id="KW-0472">Membrane</keyword>
<evidence type="ECO:0000259" key="3">
    <source>
        <dbReference type="Pfam" id="PF02470"/>
    </source>
</evidence>
<evidence type="ECO:0000313" key="5">
    <source>
        <dbReference type="EMBL" id="GAB36368.1"/>
    </source>
</evidence>
<dbReference type="InterPro" id="IPR005693">
    <property type="entry name" value="Mce"/>
</dbReference>
<dbReference type="EMBL" id="BAFB01000211">
    <property type="protein sequence ID" value="GAB36368.1"/>
    <property type="molecule type" value="Genomic_DNA"/>
</dbReference>